<dbReference type="InParanoid" id="A0A0D1XBW0"/>
<dbReference type="HOGENOM" id="CLU_030612_1_2_1"/>
<name>A0A0D1XBW0_9PEZI</name>
<dbReference type="InterPro" id="IPR012901">
    <property type="entry name" value="CARME"/>
</dbReference>
<dbReference type="STRING" id="253628.A0A0D1XBW0"/>
<feature type="region of interest" description="Disordered" evidence="6">
    <location>
        <begin position="107"/>
        <end position="142"/>
    </location>
</feature>
<dbReference type="EC" id="2.1.1.22" evidence="2"/>
<feature type="region of interest" description="Disordered" evidence="6">
    <location>
        <begin position="355"/>
        <end position="377"/>
    </location>
</feature>
<dbReference type="SUPFAM" id="SSF53335">
    <property type="entry name" value="S-adenosyl-L-methionine-dependent methyltransferases"/>
    <property type="match status" value="1"/>
</dbReference>
<evidence type="ECO:0000313" key="8">
    <source>
        <dbReference type="Proteomes" id="UP000053259"/>
    </source>
</evidence>
<feature type="compositionally biased region" description="Basic and acidic residues" evidence="6">
    <location>
        <begin position="357"/>
        <end position="370"/>
    </location>
</feature>
<dbReference type="EMBL" id="KN847572">
    <property type="protein sequence ID" value="KIV99720.1"/>
    <property type="molecule type" value="Genomic_DNA"/>
</dbReference>
<keyword evidence="8" id="KW-1185">Reference proteome</keyword>
<evidence type="ECO:0000313" key="7">
    <source>
        <dbReference type="EMBL" id="KIV99720.1"/>
    </source>
</evidence>
<dbReference type="FunCoup" id="A0A0D1XBW0">
    <property type="interactions" value="425"/>
</dbReference>
<proteinExistence type="inferred from homology"/>
<dbReference type="GO" id="GO:0030735">
    <property type="term" value="F:carnosine N-methyltransferase activity"/>
    <property type="evidence" value="ECO:0007669"/>
    <property type="project" value="UniProtKB-EC"/>
</dbReference>
<dbReference type="VEuPathDB" id="FungiDB:PV09_08650"/>
<feature type="compositionally biased region" description="Basic and acidic residues" evidence="6">
    <location>
        <begin position="117"/>
        <end position="128"/>
    </location>
</feature>
<dbReference type="Pfam" id="PF07942">
    <property type="entry name" value="CARME"/>
    <property type="match status" value="1"/>
</dbReference>
<protein>
    <recommendedName>
        <fullName evidence="2">carnosine N-methyltransferase</fullName>
        <ecNumber evidence="2">2.1.1.22</ecNumber>
    </recommendedName>
</protein>
<dbReference type="GeneID" id="27316623"/>
<dbReference type="InterPro" id="IPR029063">
    <property type="entry name" value="SAM-dependent_MTases_sf"/>
</dbReference>
<dbReference type="AlphaFoldDB" id="A0A0D1XBW0"/>
<dbReference type="OrthoDB" id="978at2759"/>
<evidence type="ECO:0000256" key="6">
    <source>
        <dbReference type="SAM" id="MobiDB-lite"/>
    </source>
</evidence>
<dbReference type="RefSeq" id="XP_016209590.1">
    <property type="nucleotide sequence ID" value="XM_016362577.1"/>
</dbReference>
<evidence type="ECO:0000256" key="5">
    <source>
        <dbReference type="ARBA" id="ARBA00022691"/>
    </source>
</evidence>
<evidence type="ECO:0000256" key="1">
    <source>
        <dbReference type="ARBA" id="ARBA00010086"/>
    </source>
</evidence>
<accession>A0A0D1XBW0</accession>
<keyword evidence="5" id="KW-0949">S-adenosyl-L-methionine</keyword>
<feature type="region of interest" description="Disordered" evidence="6">
    <location>
        <begin position="1"/>
        <end position="21"/>
    </location>
</feature>
<evidence type="ECO:0000256" key="4">
    <source>
        <dbReference type="ARBA" id="ARBA00022679"/>
    </source>
</evidence>
<dbReference type="Proteomes" id="UP000053259">
    <property type="component" value="Unassembled WGS sequence"/>
</dbReference>
<sequence>MQSDGPVEGYDRTSDAEFDPLADPEERRVLYAAINSFHRYREQAHFHVTHKRRQAFYALPQKHWQLLSAPPFNLLSTLEEIDHAIEVNAKIAEAFVASGVAMYGLDEPPNEPPYSHAESEGEISHSTRADWQGPALPHDQEKAHSTVKQLYRDWSAEGAPERRACYDPVIAALDEEYKSIPRSQRGVVRVLVPGAGLGRFVYEATKAGYAVEGNEISYHQLVASNHMLNHTTHAGQYELYPWIHGFSNHVNRQDQLRSVLVPDVHPATELQRVASQSDIHPFERMSFSSADFCVAYKEADAKETFDSVASIFFIDTAPNVIKYVEAVRHCLKTGGVWINVGPLKWHFEGSAAYRNKGRGESSANKRETRGRLGNVATDEGIGDPGSVELAENEVMALLDTMGFEVERHETMQISTGYINNPNSMWQGVYYPSFWVARKRK</sequence>
<dbReference type="GO" id="GO:0032259">
    <property type="term" value="P:methylation"/>
    <property type="evidence" value="ECO:0007669"/>
    <property type="project" value="UniProtKB-KW"/>
</dbReference>
<keyword evidence="3" id="KW-0489">Methyltransferase</keyword>
<organism evidence="7 8">
    <name type="scientific">Verruconis gallopava</name>
    <dbReference type="NCBI Taxonomy" id="253628"/>
    <lineage>
        <taxon>Eukaryota</taxon>
        <taxon>Fungi</taxon>
        <taxon>Dikarya</taxon>
        <taxon>Ascomycota</taxon>
        <taxon>Pezizomycotina</taxon>
        <taxon>Dothideomycetes</taxon>
        <taxon>Pleosporomycetidae</taxon>
        <taxon>Venturiales</taxon>
        <taxon>Sympoventuriaceae</taxon>
        <taxon>Verruconis</taxon>
    </lineage>
</organism>
<dbReference type="Gene3D" id="3.40.50.150">
    <property type="entry name" value="Vaccinia Virus protein VP39"/>
    <property type="match status" value="1"/>
</dbReference>
<evidence type="ECO:0000256" key="3">
    <source>
        <dbReference type="ARBA" id="ARBA00022603"/>
    </source>
</evidence>
<dbReference type="PANTHER" id="PTHR12303">
    <property type="entry name" value="CARNOSINE N-METHYLTRANSFERASE"/>
    <property type="match status" value="1"/>
</dbReference>
<reference evidence="7 8" key="1">
    <citation type="submission" date="2015-01" db="EMBL/GenBank/DDBJ databases">
        <title>The Genome Sequence of Ochroconis gallopava CBS43764.</title>
        <authorList>
            <consortium name="The Broad Institute Genomics Platform"/>
            <person name="Cuomo C."/>
            <person name="de Hoog S."/>
            <person name="Gorbushina A."/>
            <person name="Stielow B."/>
            <person name="Teixiera M."/>
            <person name="Abouelleil A."/>
            <person name="Chapman S.B."/>
            <person name="Priest M."/>
            <person name="Young S.K."/>
            <person name="Wortman J."/>
            <person name="Nusbaum C."/>
            <person name="Birren B."/>
        </authorList>
    </citation>
    <scope>NUCLEOTIDE SEQUENCE [LARGE SCALE GENOMIC DNA]</scope>
    <source>
        <strain evidence="7 8">CBS 43764</strain>
    </source>
</reference>
<keyword evidence="4" id="KW-0808">Transferase</keyword>
<gene>
    <name evidence="7" type="ORF">PV09_08650</name>
</gene>
<comment type="similarity">
    <text evidence="1">Belongs to the carnosine N-methyltransferase family.</text>
</comment>
<dbReference type="PANTHER" id="PTHR12303:SF6">
    <property type="entry name" value="CARNOSINE N-METHYLTRANSFERASE"/>
    <property type="match status" value="1"/>
</dbReference>
<evidence type="ECO:0000256" key="2">
    <source>
        <dbReference type="ARBA" id="ARBA00012003"/>
    </source>
</evidence>
<dbReference type="SMART" id="SM01296">
    <property type="entry name" value="N2227"/>
    <property type="match status" value="1"/>
</dbReference>